<organism evidence="2 3">
    <name type="scientific">Stackebrandtia endophytica</name>
    <dbReference type="NCBI Taxonomy" id="1496996"/>
    <lineage>
        <taxon>Bacteria</taxon>
        <taxon>Bacillati</taxon>
        <taxon>Actinomycetota</taxon>
        <taxon>Actinomycetes</taxon>
        <taxon>Glycomycetales</taxon>
        <taxon>Glycomycetaceae</taxon>
        <taxon>Stackebrandtia</taxon>
    </lineage>
</organism>
<dbReference type="RefSeq" id="WP_211347483.1">
    <property type="nucleotide sequence ID" value="NZ_JBHTGS010000002.1"/>
</dbReference>
<reference evidence="2 3" key="1">
    <citation type="submission" date="2019-06" db="EMBL/GenBank/DDBJ databases">
        <title>Sequencing the genomes of 1000 actinobacteria strains.</title>
        <authorList>
            <person name="Klenk H.-P."/>
        </authorList>
    </citation>
    <scope>NUCLEOTIDE SEQUENCE [LARGE SCALE GENOMIC DNA]</scope>
    <source>
        <strain evidence="2 3">DSM 45928</strain>
    </source>
</reference>
<evidence type="ECO:0000313" key="2">
    <source>
        <dbReference type="EMBL" id="TQL74883.1"/>
    </source>
</evidence>
<dbReference type="Gene3D" id="1.10.10.10">
    <property type="entry name" value="Winged helix-like DNA-binding domain superfamily/Winged helix DNA-binding domain"/>
    <property type="match status" value="1"/>
</dbReference>
<dbReference type="InterPro" id="IPR005149">
    <property type="entry name" value="Tscrpt_reg_PadR_N"/>
</dbReference>
<comment type="caution">
    <text evidence="2">The sequence shown here is derived from an EMBL/GenBank/DDBJ whole genome shotgun (WGS) entry which is preliminary data.</text>
</comment>
<protein>
    <submittedName>
        <fullName evidence="2">PadR family transcriptional regulator</fullName>
    </submittedName>
</protein>
<evidence type="ECO:0000313" key="3">
    <source>
        <dbReference type="Proteomes" id="UP000317043"/>
    </source>
</evidence>
<dbReference type="InterPro" id="IPR052509">
    <property type="entry name" value="Metal_resp_DNA-bind_regulator"/>
</dbReference>
<dbReference type="InterPro" id="IPR036390">
    <property type="entry name" value="WH_DNA-bd_sf"/>
</dbReference>
<gene>
    <name evidence="2" type="ORF">FB566_0372</name>
</gene>
<dbReference type="PANTHER" id="PTHR33169:SF14">
    <property type="entry name" value="TRANSCRIPTIONAL REGULATOR RV3488"/>
    <property type="match status" value="1"/>
</dbReference>
<dbReference type="SUPFAM" id="SSF46785">
    <property type="entry name" value="Winged helix' DNA-binding domain"/>
    <property type="match status" value="1"/>
</dbReference>
<accession>A0A543AQM6</accession>
<name>A0A543AQM6_9ACTN</name>
<sequence>MVEKLRITPSVADVLAALLAEPEAQRYGMELMAETGQPSGTLYPILVRLEKAGWVETAWEDIDPHEAGRPARRYYTLTADGAEAARTALTDLYRKLRNVPGIGKPRTI</sequence>
<dbReference type="PANTHER" id="PTHR33169">
    <property type="entry name" value="PADR-FAMILY TRANSCRIPTIONAL REGULATOR"/>
    <property type="match status" value="1"/>
</dbReference>
<keyword evidence="3" id="KW-1185">Reference proteome</keyword>
<evidence type="ECO:0000259" key="1">
    <source>
        <dbReference type="Pfam" id="PF03551"/>
    </source>
</evidence>
<dbReference type="InterPro" id="IPR036388">
    <property type="entry name" value="WH-like_DNA-bd_sf"/>
</dbReference>
<feature type="domain" description="Transcription regulator PadR N-terminal" evidence="1">
    <location>
        <begin position="24"/>
        <end position="85"/>
    </location>
</feature>
<dbReference type="InParanoid" id="A0A543AQM6"/>
<dbReference type="Pfam" id="PF03551">
    <property type="entry name" value="PadR"/>
    <property type="match status" value="1"/>
</dbReference>
<proteinExistence type="predicted"/>
<dbReference type="Proteomes" id="UP000317043">
    <property type="component" value="Unassembled WGS sequence"/>
</dbReference>
<dbReference type="AlphaFoldDB" id="A0A543AQM6"/>
<dbReference type="EMBL" id="VFOW01000001">
    <property type="protein sequence ID" value="TQL74883.1"/>
    <property type="molecule type" value="Genomic_DNA"/>
</dbReference>